<name>A0AA90KFW3_9ACTN</name>
<dbReference type="EMBL" id="JABXJJ020000009">
    <property type="protein sequence ID" value="MDI5969404.1"/>
    <property type="molecule type" value="Genomic_DNA"/>
</dbReference>
<keyword evidence="1" id="KW-0732">Signal</keyword>
<gene>
    <name evidence="2" type="ORF">POF50_008610</name>
</gene>
<protein>
    <recommendedName>
        <fullName evidence="3">Peptidase inhibitor family I36</fullName>
    </recommendedName>
</protein>
<accession>A0AA90KFW3</accession>
<evidence type="ECO:0000256" key="1">
    <source>
        <dbReference type="SAM" id="SignalP"/>
    </source>
</evidence>
<dbReference type="RefSeq" id="WP_271312237.1">
    <property type="nucleotide sequence ID" value="NZ_JABXJJ020000009.1"/>
</dbReference>
<comment type="caution">
    <text evidence="2">The sequence shown here is derived from an EMBL/GenBank/DDBJ whole genome shotgun (WGS) entry which is preliminary data.</text>
</comment>
<dbReference type="AlphaFoldDB" id="A0AA90KFW3"/>
<reference evidence="2" key="1">
    <citation type="submission" date="2023-05" db="EMBL/GenBank/DDBJ databases">
        <title>Streptantibioticus silvisoli sp. nov., acidotolerant actinomycetes 1 from pine litter.</title>
        <authorList>
            <person name="Swiecimska M."/>
            <person name="Golinska P."/>
            <person name="Sangal V."/>
            <person name="Wachnowicz B."/>
            <person name="Goodfellow M."/>
        </authorList>
    </citation>
    <scope>NUCLEOTIDE SEQUENCE</scope>
    <source>
        <strain evidence="2">SL13</strain>
    </source>
</reference>
<evidence type="ECO:0000313" key="2">
    <source>
        <dbReference type="EMBL" id="MDI5969404.1"/>
    </source>
</evidence>
<organism evidence="2">
    <name type="scientific">Streptantibioticus silvisoli</name>
    <dbReference type="NCBI Taxonomy" id="2705255"/>
    <lineage>
        <taxon>Bacteria</taxon>
        <taxon>Bacillati</taxon>
        <taxon>Actinomycetota</taxon>
        <taxon>Actinomycetes</taxon>
        <taxon>Kitasatosporales</taxon>
        <taxon>Streptomycetaceae</taxon>
        <taxon>Streptantibioticus</taxon>
    </lineage>
</organism>
<evidence type="ECO:0008006" key="3">
    <source>
        <dbReference type="Google" id="ProtNLM"/>
    </source>
</evidence>
<feature type="signal peptide" evidence="1">
    <location>
        <begin position="1"/>
        <end position="25"/>
    </location>
</feature>
<proteinExistence type="predicted"/>
<sequence length="168" mass="17560">MTRKFRTRLNIVAAVVAALGFVSVAAEPSSADTSIKVSSNCDVAGQVCTGDLYMNYHSVAKSGEENPTGSFASFYGDVPDQAGTALYEGANLVQYEYVFASGLGDGSGIAVKNDAASADDCSDVDGYRVYYNSGYAGHSQAIPHYYGCAASTNLDSTLKNENASSHFA</sequence>
<feature type="chain" id="PRO_5041672715" description="Peptidase inhibitor family I36" evidence="1">
    <location>
        <begin position="26"/>
        <end position="168"/>
    </location>
</feature>